<evidence type="ECO:0000313" key="1">
    <source>
        <dbReference type="EMBL" id="RIA88023.1"/>
    </source>
</evidence>
<evidence type="ECO:0000313" key="2">
    <source>
        <dbReference type="Proteomes" id="UP000265703"/>
    </source>
</evidence>
<name>A0A397SPG7_9GLOM</name>
<dbReference type="AlphaFoldDB" id="A0A397SPG7"/>
<reference evidence="1 2" key="1">
    <citation type="submission" date="2018-06" db="EMBL/GenBank/DDBJ databases">
        <title>Comparative genomics reveals the genomic features of Rhizophagus irregularis, R. cerebriforme, R. diaphanum and Gigaspora rosea, and their symbiotic lifestyle signature.</title>
        <authorList>
            <person name="Morin E."/>
            <person name="San Clemente H."/>
            <person name="Chen E.C.H."/>
            <person name="De La Providencia I."/>
            <person name="Hainaut M."/>
            <person name="Kuo A."/>
            <person name="Kohler A."/>
            <person name="Murat C."/>
            <person name="Tang N."/>
            <person name="Roy S."/>
            <person name="Loubradou J."/>
            <person name="Henrissat B."/>
            <person name="Grigoriev I.V."/>
            <person name="Corradi N."/>
            <person name="Roux C."/>
            <person name="Martin F.M."/>
        </authorList>
    </citation>
    <scope>NUCLEOTIDE SEQUENCE [LARGE SCALE GENOMIC DNA]</scope>
    <source>
        <strain evidence="1 2">DAOM 227022</strain>
    </source>
</reference>
<accession>A0A397SPG7</accession>
<proteinExistence type="predicted"/>
<organism evidence="1 2">
    <name type="scientific">Glomus cerebriforme</name>
    <dbReference type="NCBI Taxonomy" id="658196"/>
    <lineage>
        <taxon>Eukaryota</taxon>
        <taxon>Fungi</taxon>
        <taxon>Fungi incertae sedis</taxon>
        <taxon>Mucoromycota</taxon>
        <taxon>Glomeromycotina</taxon>
        <taxon>Glomeromycetes</taxon>
        <taxon>Glomerales</taxon>
        <taxon>Glomeraceae</taxon>
        <taxon>Glomus</taxon>
    </lineage>
</organism>
<keyword evidence="2" id="KW-1185">Reference proteome</keyword>
<sequence>MIIIKQYKSCISSLEEALLIKDKEISKLSSTVFQVKNNIKDLKKSAECRYRELEDIIFVEYLKIIALEDQIISFAPYKGVDGTIEPNKCVY</sequence>
<dbReference type="Proteomes" id="UP000265703">
    <property type="component" value="Unassembled WGS sequence"/>
</dbReference>
<gene>
    <name evidence="1" type="ORF">C1645_826965</name>
</gene>
<comment type="caution">
    <text evidence="1">The sequence shown here is derived from an EMBL/GenBank/DDBJ whole genome shotgun (WGS) entry which is preliminary data.</text>
</comment>
<protein>
    <submittedName>
        <fullName evidence="1">Uncharacterized protein</fullName>
    </submittedName>
</protein>
<dbReference type="EMBL" id="QKYT01000282">
    <property type="protein sequence ID" value="RIA88023.1"/>
    <property type="molecule type" value="Genomic_DNA"/>
</dbReference>